<gene>
    <name evidence="3" type="primary">LOC105429625</name>
</gene>
<name>A0A6I9X8V4_9HYME</name>
<protein>
    <submittedName>
        <fullName evidence="3">Uncharacterized protein LOC105429625</fullName>
    </submittedName>
</protein>
<organism evidence="2 3">
    <name type="scientific">Pogonomyrmex barbatus</name>
    <name type="common">red harvester ant</name>
    <dbReference type="NCBI Taxonomy" id="144034"/>
    <lineage>
        <taxon>Eukaryota</taxon>
        <taxon>Metazoa</taxon>
        <taxon>Ecdysozoa</taxon>
        <taxon>Arthropoda</taxon>
        <taxon>Hexapoda</taxon>
        <taxon>Insecta</taxon>
        <taxon>Pterygota</taxon>
        <taxon>Neoptera</taxon>
        <taxon>Endopterygota</taxon>
        <taxon>Hymenoptera</taxon>
        <taxon>Apocrita</taxon>
        <taxon>Aculeata</taxon>
        <taxon>Formicoidea</taxon>
        <taxon>Formicidae</taxon>
        <taxon>Myrmicinae</taxon>
        <taxon>Pogonomyrmex</taxon>
    </lineage>
</organism>
<dbReference type="Gene3D" id="3.30.420.10">
    <property type="entry name" value="Ribonuclease H-like superfamily/Ribonuclease H"/>
    <property type="match status" value="1"/>
</dbReference>
<dbReference type="InterPro" id="IPR012337">
    <property type="entry name" value="RNaseH-like_sf"/>
</dbReference>
<evidence type="ECO:0000313" key="2">
    <source>
        <dbReference type="Proteomes" id="UP000504615"/>
    </source>
</evidence>
<evidence type="ECO:0000313" key="3">
    <source>
        <dbReference type="RefSeq" id="XP_011641036.1"/>
    </source>
</evidence>
<dbReference type="CDD" id="cd09276">
    <property type="entry name" value="Rnase_HI_RT_non_LTR"/>
    <property type="match status" value="1"/>
</dbReference>
<dbReference type="Proteomes" id="UP000504615">
    <property type="component" value="Unplaced"/>
</dbReference>
<accession>A0A6I9X8V4</accession>
<dbReference type="AlphaFoldDB" id="A0A6I9X8V4"/>
<dbReference type="RefSeq" id="XP_011641036.1">
    <property type="nucleotide sequence ID" value="XM_011642734.2"/>
</dbReference>
<sequence length="292" mass="33193">MRSCQNWSPFLCERILGSYTINTNTELGKCLAITLDPNLLFLEHLNCKNNPAISIFTDESKIGPVGNVGAAFHSPELGTSKSVGINKNASIYTAESIAIKLTLESVSDIYDRNVYIYTDSLSVVSALQSLLLGARTNPYLVILILLEDRVIASPAAISRIYFFWIPSHIGILGNEMADRLVKEDTHYKPSPLLFIPLTDLFILFLHQTRNCTIKKIKNLVQSKGTNYFNIYYCESPKPWFSKKHLSRDFIIWINRCRCNHYHLRSSLVRIGLVNDSTCTCRFPDQTLDHIIW</sequence>
<proteinExistence type="predicted"/>
<dbReference type="SUPFAM" id="SSF53098">
    <property type="entry name" value="Ribonuclease H-like"/>
    <property type="match status" value="1"/>
</dbReference>
<dbReference type="InterPro" id="IPR036397">
    <property type="entry name" value="RNaseH_sf"/>
</dbReference>
<feature type="domain" description="RNase H type-1" evidence="1">
    <location>
        <begin position="49"/>
        <end position="186"/>
    </location>
</feature>
<evidence type="ECO:0000259" key="1">
    <source>
        <dbReference type="PROSITE" id="PS50879"/>
    </source>
</evidence>
<dbReference type="PROSITE" id="PS50879">
    <property type="entry name" value="RNASE_H_1"/>
    <property type="match status" value="1"/>
</dbReference>
<reference evidence="3" key="1">
    <citation type="submission" date="2025-08" db="UniProtKB">
        <authorList>
            <consortium name="RefSeq"/>
        </authorList>
    </citation>
    <scope>IDENTIFICATION</scope>
</reference>
<dbReference type="Pfam" id="PF00075">
    <property type="entry name" value="RNase_H"/>
    <property type="match status" value="1"/>
</dbReference>
<dbReference type="GO" id="GO:0003676">
    <property type="term" value="F:nucleic acid binding"/>
    <property type="evidence" value="ECO:0007669"/>
    <property type="project" value="InterPro"/>
</dbReference>
<dbReference type="InterPro" id="IPR002156">
    <property type="entry name" value="RNaseH_domain"/>
</dbReference>
<keyword evidence="2" id="KW-1185">Reference proteome</keyword>
<dbReference type="GO" id="GO:0004523">
    <property type="term" value="F:RNA-DNA hybrid ribonuclease activity"/>
    <property type="evidence" value="ECO:0007669"/>
    <property type="project" value="InterPro"/>
</dbReference>
<dbReference type="KEGG" id="pbar:105429625"/>
<dbReference type="OrthoDB" id="7700353at2759"/>
<dbReference type="GeneID" id="105429625"/>